<dbReference type="AlphaFoldDB" id="A0A1S8ABF2"/>
<dbReference type="EMBL" id="GFAY01000812">
    <property type="protein sequence ID" value="JAV44838.1"/>
    <property type="molecule type" value="Transcribed_RNA"/>
</dbReference>
<organism evidence="1">
    <name type="scientific">Citrus limon</name>
    <name type="common">Lemon</name>
    <name type="synonym">Citrus medica var. limon</name>
    <dbReference type="NCBI Taxonomy" id="2708"/>
    <lineage>
        <taxon>Eukaryota</taxon>
        <taxon>Viridiplantae</taxon>
        <taxon>Streptophyta</taxon>
        <taxon>Embryophyta</taxon>
        <taxon>Tracheophyta</taxon>
        <taxon>Spermatophyta</taxon>
        <taxon>Magnoliopsida</taxon>
        <taxon>eudicotyledons</taxon>
        <taxon>Gunneridae</taxon>
        <taxon>Pentapetalae</taxon>
        <taxon>rosids</taxon>
        <taxon>malvids</taxon>
        <taxon>Sapindales</taxon>
        <taxon>Rutaceae</taxon>
        <taxon>Aurantioideae</taxon>
        <taxon>Citrus</taxon>
    </lineage>
</organism>
<proteinExistence type="predicted"/>
<sequence>MPQAHKTHFRSPHFVHPTRVHTAPLASTSRDFLLDEVLFSSANSIFDCRKFTK</sequence>
<accession>A0A1S8ABF2</accession>
<protein>
    <submittedName>
        <fullName evidence="1">Uncharacterized protein</fullName>
    </submittedName>
</protein>
<name>A0A1S8ABF2_CITLI</name>
<reference evidence="1" key="1">
    <citation type="submission" date="2016-12" db="EMBL/GenBank/DDBJ databases">
        <title>Transcriptomic, proteomic, and metabolomic analysis of Citrus limon response to graft inoculation by Candidatus Liberibacter asiaticus.</title>
        <authorList>
            <person name="Ramsey J."/>
            <person name="Chin E."/>
            <person name="Chavez J."/>
            <person name="Saha S."/>
            <person name="Mischuk D."/>
            <person name="Mahoney J."/>
            <person name="Mohr J."/>
            <person name="Robison F."/>
            <person name="Godfrey K."/>
            <person name="Levesque C."/>
            <person name="Foster L."/>
            <person name="Xu Y."/>
            <person name="Strickler S."/>
            <person name="Fernandez-Pozo N."/>
            <person name="Polek M.L."/>
            <person name="Giovannoni J."/>
            <person name="Mueller L.A."/>
            <person name="Slupsky C."/>
            <person name="Bruce J."/>
            <person name="Cilia M."/>
        </authorList>
    </citation>
    <scope>NUCLEOTIDE SEQUENCE</scope>
</reference>
<evidence type="ECO:0000313" key="1">
    <source>
        <dbReference type="EMBL" id="JAV44838.1"/>
    </source>
</evidence>